<dbReference type="SUPFAM" id="SSF53850">
    <property type="entry name" value="Periplasmic binding protein-like II"/>
    <property type="match status" value="1"/>
</dbReference>
<dbReference type="SUPFAM" id="SSF46785">
    <property type="entry name" value="Winged helix' DNA-binding domain"/>
    <property type="match status" value="1"/>
</dbReference>
<evidence type="ECO:0000256" key="3">
    <source>
        <dbReference type="ARBA" id="ARBA00023125"/>
    </source>
</evidence>
<evidence type="ECO:0000313" key="7">
    <source>
        <dbReference type="Proteomes" id="UP000217211"/>
    </source>
</evidence>
<geneLocation type="plasmid" evidence="7">
    <name>psj05684b</name>
</geneLocation>
<dbReference type="Gene3D" id="3.40.190.290">
    <property type="match status" value="1"/>
</dbReference>
<dbReference type="EMBL" id="CP023068">
    <property type="protein sequence ID" value="ASY66415.1"/>
    <property type="molecule type" value="Genomic_DNA"/>
</dbReference>
<keyword evidence="7" id="KW-1185">Reference proteome</keyword>
<dbReference type="KEGG" id="esj:SJ05684_b54330"/>
<dbReference type="InterPro" id="IPR036388">
    <property type="entry name" value="WH-like_DNA-bd_sf"/>
</dbReference>
<evidence type="ECO:0000259" key="5">
    <source>
        <dbReference type="PROSITE" id="PS50931"/>
    </source>
</evidence>
<feature type="domain" description="HTH lysR-type" evidence="5">
    <location>
        <begin position="1"/>
        <end position="61"/>
    </location>
</feature>
<accession>A0A249PL23</accession>
<keyword evidence="3" id="KW-0238">DNA-binding</keyword>
<dbReference type="PRINTS" id="PR00039">
    <property type="entry name" value="HTHLYSR"/>
</dbReference>
<dbReference type="PROSITE" id="PS50931">
    <property type="entry name" value="HTH_LYSR"/>
    <property type="match status" value="1"/>
</dbReference>
<comment type="similarity">
    <text evidence="1">Belongs to the LysR transcriptional regulatory family.</text>
</comment>
<dbReference type="CDD" id="cd08422">
    <property type="entry name" value="PBP2_CrgA_like"/>
    <property type="match status" value="1"/>
</dbReference>
<dbReference type="Proteomes" id="UP000217211">
    <property type="component" value="Plasmid pSJ05684b"/>
</dbReference>
<dbReference type="Pfam" id="PF00126">
    <property type="entry name" value="HTH_1"/>
    <property type="match status" value="1"/>
</dbReference>
<dbReference type="eggNOG" id="COG0583">
    <property type="taxonomic scope" value="Bacteria"/>
</dbReference>
<dbReference type="InterPro" id="IPR005119">
    <property type="entry name" value="LysR_subst-bd"/>
</dbReference>
<sequence length="301" mass="33637">MDMGDLSDIRVFLAVAQQRSFTAAARQLSMTPPTVTRAVSALEESLGVQLLLRTTRQVSLTSAGAVYAARVEPLIRQFDQVREDLREEHGDVAGLIRINAPLSLGQQILPDIVSGFRAEYPRVRVSLTLTDRFIDIVSESFDLALRVSEPPRDKSTIWRKLCRVRRILVASPGYLAAFGTPETPDGLHRHVCIAYDEEAIAENWELTNGGRTRKALAGKVLAANNGELIARLAEDGQGVALLPQFIVDDALARGALKQVLAEWEPPELWLTLYYPPYEKLPMRVARFSDFFERYVTHTRPL</sequence>
<name>A0A249PL23_9HYPH</name>
<dbReference type="PANTHER" id="PTHR30537">
    <property type="entry name" value="HTH-TYPE TRANSCRIPTIONAL REGULATOR"/>
    <property type="match status" value="1"/>
</dbReference>
<gene>
    <name evidence="6" type="ORF">SJ05684_b54330</name>
</gene>
<dbReference type="Gene3D" id="1.10.10.10">
    <property type="entry name" value="Winged helix-like DNA-binding domain superfamily/Winged helix DNA-binding domain"/>
    <property type="match status" value="1"/>
</dbReference>
<evidence type="ECO:0000256" key="2">
    <source>
        <dbReference type="ARBA" id="ARBA00023015"/>
    </source>
</evidence>
<dbReference type="GO" id="GO:0003677">
    <property type="term" value="F:DNA binding"/>
    <property type="evidence" value="ECO:0007669"/>
    <property type="project" value="UniProtKB-KW"/>
</dbReference>
<dbReference type="GO" id="GO:0003700">
    <property type="term" value="F:DNA-binding transcription factor activity"/>
    <property type="evidence" value="ECO:0007669"/>
    <property type="project" value="InterPro"/>
</dbReference>
<dbReference type="Pfam" id="PF03466">
    <property type="entry name" value="LysR_substrate"/>
    <property type="match status" value="1"/>
</dbReference>
<dbReference type="InterPro" id="IPR036390">
    <property type="entry name" value="WH_DNA-bd_sf"/>
</dbReference>
<keyword evidence="4" id="KW-0804">Transcription</keyword>
<dbReference type="AlphaFoldDB" id="A0A249PL23"/>
<evidence type="ECO:0000256" key="4">
    <source>
        <dbReference type="ARBA" id="ARBA00023163"/>
    </source>
</evidence>
<proteinExistence type="inferred from homology"/>
<reference evidence="6 7" key="1">
    <citation type="submission" date="2017-08" db="EMBL/GenBank/DDBJ databases">
        <title>Multipartite genome sequences of Sinorhizobium species nodulating soybeans.</title>
        <authorList>
            <person name="Tian C.F."/>
        </authorList>
    </citation>
    <scope>NUCLEOTIDE SEQUENCE [LARGE SCALE GENOMIC DNA]</scope>
    <source>
        <strain evidence="6 7">CCBAU 05684</strain>
        <plasmid evidence="7">psj05684b</plasmid>
    </source>
</reference>
<keyword evidence="2" id="KW-0805">Transcription regulation</keyword>
<dbReference type="FunFam" id="1.10.10.10:FF:000001">
    <property type="entry name" value="LysR family transcriptional regulator"/>
    <property type="match status" value="1"/>
</dbReference>
<dbReference type="InterPro" id="IPR058163">
    <property type="entry name" value="LysR-type_TF_proteobact-type"/>
</dbReference>
<keyword evidence="6" id="KW-0614">Plasmid</keyword>
<dbReference type="InterPro" id="IPR000847">
    <property type="entry name" value="LysR_HTH_N"/>
</dbReference>
<organism evidence="6 7">
    <name type="scientific">Sinorhizobium sojae CCBAU 05684</name>
    <dbReference type="NCBI Taxonomy" id="716928"/>
    <lineage>
        <taxon>Bacteria</taxon>
        <taxon>Pseudomonadati</taxon>
        <taxon>Pseudomonadota</taxon>
        <taxon>Alphaproteobacteria</taxon>
        <taxon>Hyphomicrobiales</taxon>
        <taxon>Rhizobiaceae</taxon>
        <taxon>Sinorhizobium/Ensifer group</taxon>
        <taxon>Sinorhizobium</taxon>
    </lineage>
</organism>
<protein>
    <submittedName>
        <fullName evidence="6">Transcriptional regulator, LysR family</fullName>
    </submittedName>
</protein>
<dbReference type="STRING" id="716928.GCA_000261485_04703"/>
<dbReference type="PANTHER" id="PTHR30537:SF5">
    <property type="entry name" value="HTH-TYPE TRANSCRIPTIONAL ACTIVATOR TTDR-RELATED"/>
    <property type="match status" value="1"/>
</dbReference>
<evidence type="ECO:0000256" key="1">
    <source>
        <dbReference type="ARBA" id="ARBA00009437"/>
    </source>
</evidence>
<evidence type="ECO:0000313" key="6">
    <source>
        <dbReference type="EMBL" id="ASY66415.1"/>
    </source>
</evidence>